<feature type="chain" id="PRO_5005326205" evidence="1">
    <location>
        <begin position="20"/>
        <end position="107"/>
    </location>
</feature>
<dbReference type="Proteomes" id="UP000035642">
    <property type="component" value="Unassembled WGS sequence"/>
</dbReference>
<feature type="signal peptide" evidence="1">
    <location>
        <begin position="1"/>
        <end position="19"/>
    </location>
</feature>
<proteinExistence type="predicted"/>
<name>A0A0K0CTR7_ANGCA</name>
<keyword evidence="2" id="KW-1185">Reference proteome</keyword>
<evidence type="ECO:0000313" key="2">
    <source>
        <dbReference type="Proteomes" id="UP000035642"/>
    </source>
</evidence>
<evidence type="ECO:0000313" key="3">
    <source>
        <dbReference type="WBParaSite" id="ACAC_0000051401-mRNA-1"/>
    </source>
</evidence>
<dbReference type="AlphaFoldDB" id="A0A0K0CTR7"/>
<dbReference type="WBParaSite" id="ACAC_0000051401-mRNA-1">
    <property type="protein sequence ID" value="ACAC_0000051401-mRNA-1"/>
    <property type="gene ID" value="ACAC_0000051401"/>
</dbReference>
<sequence length="107" mass="12181">MRVLEFCLVISMTVVLSYGDCGCGSKCANYTGPAKCTRCCTATVKRSLDSFPRRANRFLLPTSDDQIRKLKLKSRHQQQAYPKHRYHRLPTMSLLEQILAQSINSDI</sequence>
<organism evidence="2 3">
    <name type="scientific">Angiostrongylus cantonensis</name>
    <name type="common">Rat lungworm</name>
    <dbReference type="NCBI Taxonomy" id="6313"/>
    <lineage>
        <taxon>Eukaryota</taxon>
        <taxon>Metazoa</taxon>
        <taxon>Ecdysozoa</taxon>
        <taxon>Nematoda</taxon>
        <taxon>Chromadorea</taxon>
        <taxon>Rhabditida</taxon>
        <taxon>Rhabditina</taxon>
        <taxon>Rhabditomorpha</taxon>
        <taxon>Strongyloidea</taxon>
        <taxon>Metastrongylidae</taxon>
        <taxon>Angiostrongylus</taxon>
    </lineage>
</organism>
<reference evidence="2" key="1">
    <citation type="submission" date="2012-09" db="EMBL/GenBank/DDBJ databases">
        <authorList>
            <person name="Martin A.A."/>
        </authorList>
    </citation>
    <scope>NUCLEOTIDE SEQUENCE</scope>
</reference>
<reference evidence="3" key="2">
    <citation type="submission" date="2017-02" db="UniProtKB">
        <authorList>
            <consortium name="WormBaseParasite"/>
        </authorList>
    </citation>
    <scope>IDENTIFICATION</scope>
</reference>
<protein>
    <submittedName>
        <fullName evidence="3">Secreted protein</fullName>
    </submittedName>
</protein>
<evidence type="ECO:0000256" key="1">
    <source>
        <dbReference type="SAM" id="SignalP"/>
    </source>
</evidence>
<accession>A0A0K0CTR7</accession>
<keyword evidence="1" id="KW-0732">Signal</keyword>